<keyword evidence="1" id="KW-0540">Nuclease</keyword>
<dbReference type="Pfam" id="PF00929">
    <property type="entry name" value="RNase_T"/>
    <property type="match status" value="1"/>
</dbReference>
<evidence type="ECO:0000256" key="1">
    <source>
        <dbReference type="ARBA" id="ARBA00022839"/>
    </source>
</evidence>
<keyword evidence="1" id="KW-0269">Exonuclease</keyword>
<dbReference type="CDD" id="cd06127">
    <property type="entry name" value="DEDDh"/>
    <property type="match status" value="1"/>
</dbReference>
<dbReference type="PANTHER" id="PTHR30231:SF41">
    <property type="entry name" value="DNA POLYMERASE III SUBUNIT EPSILON"/>
    <property type="match status" value="1"/>
</dbReference>
<evidence type="ECO:0000259" key="2">
    <source>
        <dbReference type="SMART" id="SM00479"/>
    </source>
</evidence>
<name>A0ABS6JMF6_9BACI</name>
<dbReference type="InterPro" id="IPR013520">
    <property type="entry name" value="Ribonucl_H"/>
</dbReference>
<dbReference type="NCBIfam" id="TIGR00573">
    <property type="entry name" value="dnaq"/>
    <property type="match status" value="1"/>
</dbReference>
<evidence type="ECO:0000313" key="3">
    <source>
        <dbReference type="EMBL" id="MBU9714846.1"/>
    </source>
</evidence>
<keyword evidence="1" id="KW-0378">Hydrolase</keyword>
<dbReference type="RefSeq" id="WP_217069668.1">
    <property type="nucleotide sequence ID" value="NZ_JAHQCS010000186.1"/>
</dbReference>
<proteinExistence type="predicted"/>
<evidence type="ECO:0000313" key="4">
    <source>
        <dbReference type="Proteomes" id="UP000784880"/>
    </source>
</evidence>
<dbReference type="Proteomes" id="UP000784880">
    <property type="component" value="Unassembled WGS sequence"/>
</dbReference>
<dbReference type="EMBL" id="JAHQCS010000186">
    <property type="protein sequence ID" value="MBU9714846.1"/>
    <property type="molecule type" value="Genomic_DNA"/>
</dbReference>
<organism evidence="3 4">
    <name type="scientific">Evansella tamaricis</name>
    <dbReference type="NCBI Taxonomy" id="2069301"/>
    <lineage>
        <taxon>Bacteria</taxon>
        <taxon>Bacillati</taxon>
        <taxon>Bacillota</taxon>
        <taxon>Bacilli</taxon>
        <taxon>Bacillales</taxon>
        <taxon>Bacillaceae</taxon>
        <taxon>Evansella</taxon>
    </lineage>
</organism>
<gene>
    <name evidence="3" type="ORF">KS419_24170</name>
</gene>
<accession>A0ABS6JMF6</accession>
<comment type="caution">
    <text evidence="3">The sequence shown here is derived from an EMBL/GenBank/DDBJ whole genome shotgun (WGS) entry which is preliminary data.</text>
</comment>
<sequence length="255" mass="30398">MEISFFQVLKYFVYDFHRFKSYRLRFIWENKRLFDQNLAVFQESQFSPYVMDLPLDEITFTVFDLETTGFFPKIGDDVIAIGAMKINLKNMKFPEHFYEIIKPFKEPSEDVLELTGLTRDEVKNGKSFPDAFANFLLFSHNTVLVAHPASFDVPFLQIQAKRWGFPNYSPKYIDSYEMAQVLYPHENQSLDDLLSRFEIEKKNRHHALHDADMTAKLFQKFVVELKKHGIFTYSDWDKAMKNRKKVIRRRRPNHV</sequence>
<reference evidence="3 4" key="1">
    <citation type="submission" date="2021-06" db="EMBL/GenBank/DDBJ databases">
        <title>Bacillus sp. RD4P76, an endophyte from a halophyte.</title>
        <authorList>
            <person name="Sun J.-Q."/>
        </authorList>
    </citation>
    <scope>NUCLEOTIDE SEQUENCE [LARGE SCALE GENOMIC DNA]</scope>
    <source>
        <strain evidence="3 4">CGMCC 1.15917</strain>
    </source>
</reference>
<dbReference type="InterPro" id="IPR006054">
    <property type="entry name" value="DnaQ"/>
</dbReference>
<keyword evidence="4" id="KW-1185">Reference proteome</keyword>
<feature type="domain" description="Exonuclease" evidence="2">
    <location>
        <begin position="59"/>
        <end position="227"/>
    </location>
</feature>
<dbReference type="SMART" id="SM00479">
    <property type="entry name" value="EXOIII"/>
    <property type="match status" value="1"/>
</dbReference>
<dbReference type="PANTHER" id="PTHR30231">
    <property type="entry name" value="DNA POLYMERASE III SUBUNIT EPSILON"/>
    <property type="match status" value="1"/>
</dbReference>
<protein>
    <submittedName>
        <fullName evidence="3">3'-5' exoribonuclease</fullName>
    </submittedName>
</protein>